<dbReference type="EMBL" id="JASMQC010000001">
    <property type="protein sequence ID" value="KAK1947757.1"/>
    <property type="molecule type" value="Genomic_DNA"/>
</dbReference>
<dbReference type="PANTHER" id="PTHR46298">
    <property type="entry name" value="ANDROGLOBIN"/>
    <property type="match status" value="1"/>
</dbReference>
<name>A0AAD9GZL0_9STRA</name>
<dbReference type="PROSITE" id="PS50203">
    <property type="entry name" value="CALPAIN_CAT"/>
    <property type="match status" value="1"/>
</dbReference>
<keyword evidence="6" id="KW-1185">Reference proteome</keyword>
<dbReference type="InterPro" id="IPR001300">
    <property type="entry name" value="Peptidase_C2_calpain_cat"/>
</dbReference>
<evidence type="ECO:0000256" key="2">
    <source>
        <dbReference type="SAM" id="Coils"/>
    </source>
</evidence>
<feature type="region of interest" description="Disordered" evidence="3">
    <location>
        <begin position="1"/>
        <end position="46"/>
    </location>
</feature>
<feature type="coiled-coil region" evidence="2">
    <location>
        <begin position="1150"/>
        <end position="1201"/>
    </location>
</feature>
<evidence type="ECO:0000256" key="1">
    <source>
        <dbReference type="PROSITE-ProRule" id="PRU00239"/>
    </source>
</evidence>
<feature type="region of interest" description="Disordered" evidence="3">
    <location>
        <begin position="989"/>
        <end position="1009"/>
    </location>
</feature>
<dbReference type="GO" id="GO:0004198">
    <property type="term" value="F:calcium-dependent cysteine-type endopeptidase activity"/>
    <property type="evidence" value="ECO:0007669"/>
    <property type="project" value="InterPro"/>
</dbReference>
<dbReference type="SUPFAM" id="SSF54001">
    <property type="entry name" value="Cysteine proteinases"/>
    <property type="match status" value="1"/>
</dbReference>
<feature type="compositionally biased region" description="Polar residues" evidence="3">
    <location>
        <begin position="182"/>
        <end position="194"/>
    </location>
</feature>
<evidence type="ECO:0000313" key="6">
    <source>
        <dbReference type="Proteomes" id="UP001259832"/>
    </source>
</evidence>
<dbReference type="InterPro" id="IPR053033">
    <property type="entry name" value="Androglobin-like"/>
</dbReference>
<accession>A0AAD9GZL0</accession>
<dbReference type="Proteomes" id="UP001259832">
    <property type="component" value="Unassembled WGS sequence"/>
</dbReference>
<feature type="region of interest" description="Disordered" evidence="3">
    <location>
        <begin position="176"/>
        <end position="199"/>
    </location>
</feature>
<evidence type="ECO:0000256" key="3">
    <source>
        <dbReference type="SAM" id="MobiDB-lite"/>
    </source>
</evidence>
<comment type="caution">
    <text evidence="1">Lacks conserved residue(s) required for the propagation of feature annotation.</text>
</comment>
<reference evidence="5" key="1">
    <citation type="submission" date="2023-08" db="EMBL/GenBank/DDBJ databases">
        <title>Reference Genome Resource for the Citrus Pathogen Phytophthora citrophthora.</title>
        <authorList>
            <person name="Moller H."/>
            <person name="Coetzee B."/>
            <person name="Rose L.J."/>
            <person name="Van Niekerk J.M."/>
        </authorList>
    </citation>
    <scope>NUCLEOTIDE SEQUENCE</scope>
    <source>
        <strain evidence="5">STE-U-9442</strain>
    </source>
</reference>
<evidence type="ECO:0000259" key="4">
    <source>
        <dbReference type="PROSITE" id="PS50203"/>
    </source>
</evidence>
<dbReference type="AlphaFoldDB" id="A0AAD9GZL0"/>
<sequence>MLYNTDMPPKKAPPKKAPSKLSAQGSSLNAPHTGHTYRQPEPVLSLPPSSSIPPLWTPNVVPTEVFPEWTDLAGLPVEYWGSAEEPFEDPLPPENLFVPYEMIKSKETITWKRPSQFLPPIVDASTIHATPPPPMPEPKPAGKKGITAVAKKGEPEPPKKPPPPKHAHVFVPKGERGPTGAGTISSSALPSTTAVDRDHPLHIPRDFQRRWSTEQIEAIQAWTKEEKRIEREQQHRERVYMGFEDAIAYIVNERPRDLLAEVDFDADDLVDDGEDDDEALTADMDVSNATSPWGVMPPPRIEIAPNAIYKPEIPHGEIIHAEMASYFRTVEELYNSSEEQTTLTTPPFLWQSIFPQDNSGHPVYNPGGKYSVKLFVFGRWRRVDVDDKLPLDADGNVVYLASSMRNEIWPCLLVKALYKVVYWLHPNALEDEGACQNTDKMCQSLVQIILALTGWKVSQWEQGTSSSSENAFQQLLQPRVVVCCTGTSKIADLVFGEIALVTDIIGDNGNTTFKLTRQGLPATISEETSGVRELMFLLVHPVLQYSDTFSREWIANLDPPLEGDEDVALFVPFETAPVHFIVVTMEEQSTGQPPGDSSSDTTQFTQLPVNLVATLTPVQPPKSYRGLDNLQKSSELMAAHLDVDPNGSVVLIEEMENKKTATSSLPAVLTLNSVVSKFITTPRKKNASIVYRVYPQKTLRYGYSLQVESDHKVTFQDAPTYWRNLSGLHVIECEGVFPVLLPRTWNILFKQTFELVPPTQEDAGLSAPELRLDLHLSEDLLTSSTHIWIVNDTTGEVKRASTLCTRIMLPVATNNENRAPIAYTLICDCIPSNVHVREGKWKLTLASDWDFAKSTTHQMKMTRFEGVYEPNKPLMCFRDLVMAPKTSIWTSFQLQFLRDGVVVNDLAAKLEVFDLAADQNLRISEISSKGGVQLLQLPVIPAAEGVQPQSDDKRGYIIQGSIDKATCIVPDNLQSLRPFRSISDRPPAAEIATKPVDENSSTEASVPDTARSFRAPSGIKWQLNCWSSEEVKLQGDNAKELQFEAIRVSWGEKSVDRNTNGAVSRLLYLGRMDHAEARMKQDNVTEEQMTKVRSRFEWIQEVKAKVASKGGAVDGSFLEEVTSNEEMLLSEEELTNNKRLLLERIGAVEADKEQRRIARALAKEERAKQLKELVRSVIDRRTVSLKKLQELKRELAAVQTQSA</sequence>
<gene>
    <name evidence="5" type="ORF">P3T76_000047</name>
</gene>
<dbReference type="PANTHER" id="PTHR46298:SF1">
    <property type="entry name" value="ANDROGLOBIN"/>
    <property type="match status" value="1"/>
</dbReference>
<evidence type="ECO:0000313" key="5">
    <source>
        <dbReference type="EMBL" id="KAK1947757.1"/>
    </source>
</evidence>
<protein>
    <submittedName>
        <fullName evidence="5">Calpain-7</fullName>
    </submittedName>
</protein>
<keyword evidence="2" id="KW-0175">Coiled coil</keyword>
<comment type="caution">
    <text evidence="5">The sequence shown here is derived from an EMBL/GenBank/DDBJ whole genome shotgun (WGS) entry which is preliminary data.</text>
</comment>
<proteinExistence type="predicted"/>
<organism evidence="5 6">
    <name type="scientific">Phytophthora citrophthora</name>
    <dbReference type="NCBI Taxonomy" id="4793"/>
    <lineage>
        <taxon>Eukaryota</taxon>
        <taxon>Sar</taxon>
        <taxon>Stramenopiles</taxon>
        <taxon>Oomycota</taxon>
        <taxon>Peronosporomycetes</taxon>
        <taxon>Peronosporales</taxon>
        <taxon>Peronosporaceae</taxon>
        <taxon>Phytophthora</taxon>
    </lineage>
</organism>
<dbReference type="InterPro" id="IPR038765">
    <property type="entry name" value="Papain-like_cys_pep_sf"/>
</dbReference>
<feature type="domain" description="Calpain catalytic" evidence="4">
    <location>
        <begin position="341"/>
        <end position="420"/>
    </location>
</feature>
<feature type="compositionally biased region" description="Polar residues" evidence="3">
    <location>
        <begin position="21"/>
        <end position="30"/>
    </location>
</feature>
<dbReference type="Pfam" id="PF00648">
    <property type="entry name" value="Peptidase_C2"/>
    <property type="match status" value="1"/>
</dbReference>
<dbReference type="GO" id="GO:0006508">
    <property type="term" value="P:proteolysis"/>
    <property type="evidence" value="ECO:0007669"/>
    <property type="project" value="InterPro"/>
</dbReference>